<dbReference type="AlphaFoldDB" id="A0A841U485"/>
<organism evidence="2 3">
    <name type="scientific">Cohnella xylanilytica</name>
    <dbReference type="NCBI Taxonomy" id="557555"/>
    <lineage>
        <taxon>Bacteria</taxon>
        <taxon>Bacillati</taxon>
        <taxon>Bacillota</taxon>
        <taxon>Bacilli</taxon>
        <taxon>Bacillales</taxon>
        <taxon>Paenibacillaceae</taxon>
        <taxon>Cohnella</taxon>
    </lineage>
</organism>
<dbReference type="PANTHER" id="PTHR36503">
    <property type="entry name" value="BLR2520 PROTEIN"/>
    <property type="match status" value="1"/>
</dbReference>
<feature type="domain" description="VOC" evidence="1">
    <location>
        <begin position="1"/>
        <end position="123"/>
    </location>
</feature>
<dbReference type="Proteomes" id="UP000553776">
    <property type="component" value="Unassembled WGS sequence"/>
</dbReference>
<dbReference type="InterPro" id="IPR029068">
    <property type="entry name" value="Glyas_Bleomycin-R_OHBP_Dase"/>
</dbReference>
<dbReference type="InterPro" id="IPR037523">
    <property type="entry name" value="VOC_core"/>
</dbReference>
<evidence type="ECO:0000259" key="1">
    <source>
        <dbReference type="PROSITE" id="PS51819"/>
    </source>
</evidence>
<dbReference type="PANTHER" id="PTHR36503:SF2">
    <property type="entry name" value="BLR2408 PROTEIN"/>
    <property type="match status" value="1"/>
</dbReference>
<dbReference type="InterPro" id="IPR004360">
    <property type="entry name" value="Glyas_Fos-R_dOase_dom"/>
</dbReference>
<proteinExistence type="predicted"/>
<dbReference type="RefSeq" id="WP_185136894.1">
    <property type="nucleotide sequence ID" value="NZ_BORM01000034.1"/>
</dbReference>
<keyword evidence="3" id="KW-1185">Reference proteome</keyword>
<reference evidence="2 3" key="1">
    <citation type="submission" date="2020-08" db="EMBL/GenBank/DDBJ databases">
        <title>Cohnella phylogeny.</title>
        <authorList>
            <person name="Dunlap C."/>
        </authorList>
    </citation>
    <scope>NUCLEOTIDE SEQUENCE [LARGE SCALE GENOMIC DNA]</scope>
    <source>
        <strain evidence="2 3">DSM 25239</strain>
    </source>
</reference>
<name>A0A841U485_9BACL</name>
<dbReference type="Gene3D" id="3.10.180.10">
    <property type="entry name" value="2,3-Dihydroxybiphenyl 1,2-Dioxygenase, domain 1"/>
    <property type="match status" value="1"/>
</dbReference>
<protein>
    <submittedName>
        <fullName evidence="2">VOC family protein</fullName>
    </submittedName>
</protein>
<dbReference type="PROSITE" id="PS51819">
    <property type="entry name" value="VOC"/>
    <property type="match status" value="1"/>
</dbReference>
<accession>A0A841U485</accession>
<gene>
    <name evidence="2" type="ORF">H7B90_15935</name>
</gene>
<dbReference type="EMBL" id="JACJVR010000061">
    <property type="protein sequence ID" value="MBB6692901.1"/>
    <property type="molecule type" value="Genomic_DNA"/>
</dbReference>
<evidence type="ECO:0000313" key="3">
    <source>
        <dbReference type="Proteomes" id="UP000553776"/>
    </source>
</evidence>
<evidence type="ECO:0000313" key="2">
    <source>
        <dbReference type="EMBL" id="MBB6692901.1"/>
    </source>
</evidence>
<dbReference type="SUPFAM" id="SSF54593">
    <property type="entry name" value="Glyoxalase/Bleomycin resistance protein/Dihydroxybiphenyl dioxygenase"/>
    <property type="match status" value="1"/>
</dbReference>
<sequence length="131" mass="14538">MFVNLPVKDLNRSIEFFTKVGFEFNAQFTDETATCMVIGDNLYAMLLVEEKFKSFTNKAIPDASANASSLVALSVNSREEADSIADRALDAGGKPTNDPADYGFMYTRSFQDLDGHHWEVFHMDPSAVQGQ</sequence>
<comment type="caution">
    <text evidence="2">The sequence shown here is derived from an EMBL/GenBank/DDBJ whole genome shotgun (WGS) entry which is preliminary data.</text>
</comment>
<dbReference type="Pfam" id="PF00903">
    <property type="entry name" value="Glyoxalase"/>
    <property type="match status" value="1"/>
</dbReference>